<gene>
    <name evidence="1" type="ORF">PsorP6_017739</name>
</gene>
<reference evidence="1 2" key="1">
    <citation type="journal article" date="2022" name="bioRxiv">
        <title>The genome of the oomycete Peronosclerospora sorghi, a cosmopolitan pathogen of maize and sorghum, is inflated with dispersed pseudogenes.</title>
        <authorList>
            <person name="Fletcher K."/>
            <person name="Martin F."/>
            <person name="Isakeit T."/>
            <person name="Cavanaugh K."/>
            <person name="Magill C."/>
            <person name="Michelmore R."/>
        </authorList>
    </citation>
    <scope>NUCLEOTIDE SEQUENCE [LARGE SCALE GENOMIC DNA]</scope>
    <source>
        <strain evidence="1">P6</strain>
    </source>
</reference>
<organism evidence="1 2">
    <name type="scientific">Peronosclerospora sorghi</name>
    <dbReference type="NCBI Taxonomy" id="230839"/>
    <lineage>
        <taxon>Eukaryota</taxon>
        <taxon>Sar</taxon>
        <taxon>Stramenopiles</taxon>
        <taxon>Oomycota</taxon>
        <taxon>Peronosporomycetes</taxon>
        <taxon>Peronosporales</taxon>
        <taxon>Peronosporaceae</taxon>
        <taxon>Peronosclerospora</taxon>
    </lineage>
</organism>
<evidence type="ECO:0000313" key="1">
    <source>
        <dbReference type="EMBL" id="KAI9919498.1"/>
    </source>
</evidence>
<evidence type="ECO:0000313" key="2">
    <source>
        <dbReference type="Proteomes" id="UP001163321"/>
    </source>
</evidence>
<name>A0ACC0WN36_9STRA</name>
<accession>A0ACC0WN36</accession>
<comment type="caution">
    <text evidence="1">The sequence shown here is derived from an EMBL/GenBank/DDBJ whole genome shotgun (WGS) entry which is preliminary data.</text>
</comment>
<dbReference type="Proteomes" id="UP001163321">
    <property type="component" value="Chromosome 11"/>
</dbReference>
<proteinExistence type="predicted"/>
<dbReference type="EMBL" id="CM047590">
    <property type="protein sequence ID" value="KAI9919498.1"/>
    <property type="molecule type" value="Genomic_DNA"/>
</dbReference>
<sequence length="86" mass="9598">METQPFRQTRQPRRNLEVIIIEEDDDMNKNQGAQDCDVLTSMISSPPDIISDKEGASEAVAYPAAALIDTRNTTAFETADLLQKEK</sequence>
<keyword evidence="2" id="KW-1185">Reference proteome</keyword>
<protein>
    <submittedName>
        <fullName evidence="1">Uncharacterized protein</fullName>
    </submittedName>
</protein>